<evidence type="ECO:0000313" key="2">
    <source>
        <dbReference type="EMBL" id="SMH27659.1"/>
    </source>
</evidence>
<evidence type="ECO:0000259" key="1">
    <source>
        <dbReference type="Pfam" id="PF04230"/>
    </source>
</evidence>
<name>A0A1X7MS38_9MICO</name>
<proteinExistence type="predicted"/>
<dbReference type="PANTHER" id="PTHR36836:SF1">
    <property type="entry name" value="COLANIC ACID BIOSYNTHESIS PROTEIN WCAK"/>
    <property type="match status" value="1"/>
</dbReference>
<feature type="domain" description="Polysaccharide pyruvyl transferase" evidence="1">
    <location>
        <begin position="118"/>
        <end position="355"/>
    </location>
</feature>
<dbReference type="STRING" id="1891671.SAMN06295885_0016"/>
<dbReference type="AlphaFoldDB" id="A0A1X7MS38"/>
<dbReference type="EMBL" id="FXBM01000001">
    <property type="protein sequence ID" value="SMH27659.1"/>
    <property type="molecule type" value="Genomic_DNA"/>
</dbReference>
<dbReference type="Pfam" id="PF04230">
    <property type="entry name" value="PS_pyruv_trans"/>
    <property type="match status" value="1"/>
</dbReference>
<dbReference type="PANTHER" id="PTHR36836">
    <property type="entry name" value="COLANIC ACID BIOSYNTHESIS PROTEIN WCAK"/>
    <property type="match status" value="1"/>
</dbReference>
<gene>
    <name evidence="2" type="ORF">SAMN06295885_0016</name>
</gene>
<dbReference type="GO" id="GO:0016740">
    <property type="term" value="F:transferase activity"/>
    <property type="evidence" value="ECO:0007669"/>
    <property type="project" value="UniProtKB-KW"/>
</dbReference>
<dbReference type="OrthoDB" id="9770347at2"/>
<dbReference type="Proteomes" id="UP000193711">
    <property type="component" value="Unassembled WGS sequence"/>
</dbReference>
<accession>A0A1X7MS38</accession>
<reference evidence="3" key="1">
    <citation type="submission" date="2017-04" db="EMBL/GenBank/DDBJ databases">
        <authorList>
            <person name="Varghese N."/>
            <person name="Submissions S."/>
        </authorList>
    </citation>
    <scope>NUCLEOTIDE SEQUENCE [LARGE SCALE GENOMIC DNA]</scope>
    <source>
        <strain evidence="3">VKM Ac-2121</strain>
    </source>
</reference>
<protein>
    <submittedName>
        <fullName evidence="2">Polysaccharide pyruvyl transferase family protein WcaK</fullName>
    </submittedName>
</protein>
<dbReference type="InterPro" id="IPR007345">
    <property type="entry name" value="Polysacch_pyruvyl_Trfase"/>
</dbReference>
<dbReference type="RefSeq" id="WP_085474595.1">
    <property type="nucleotide sequence ID" value="NZ_FXBM01000001.1"/>
</dbReference>
<sequence length="422" mass="43994">MSGTVSRVRTILGGLRRRTAPILKSPAVLSFGARAVFVDAPRLRGARRSGGTSGRAILIAPPGAGNIGDAALVGAFLENVGGPITVITRYPGDIRIPAEQADRVEIVSLGTLLYGGLPSFVRDLRRFRAMLPGAASVSIVGADIMDGAYNFRASTSRAVVARSAAAAGVDTRVLGFSWNGKAHPAALAQLREADRAGTTLYLRDPLSVERARRDGLDAKASADIVFSARSVDPERASTELATVDTDGGVAIVNVSGLIDTDQTGAYVEIIGGLRARGFAVVLLPHVIKHGPDDLAACRKVFAALPDTSGVVFIEDVLTPAQVRGFTERATVTVTGRMHLAIMSLMKGVPAITLATQGKVEGLMAMFELPYLCVEPGAGLAGRVGEALERVLSDRDAVSAAILAKLPAVQELSAANFEGLPRA</sequence>
<keyword evidence="3" id="KW-1185">Reference proteome</keyword>
<keyword evidence="2" id="KW-0808">Transferase</keyword>
<evidence type="ECO:0000313" key="3">
    <source>
        <dbReference type="Proteomes" id="UP000193711"/>
    </source>
</evidence>
<organism evidence="2 3">
    <name type="scientific">Rathayibacter oskolensis</name>
    <dbReference type="NCBI Taxonomy" id="1891671"/>
    <lineage>
        <taxon>Bacteria</taxon>
        <taxon>Bacillati</taxon>
        <taxon>Actinomycetota</taxon>
        <taxon>Actinomycetes</taxon>
        <taxon>Micrococcales</taxon>
        <taxon>Microbacteriaceae</taxon>
        <taxon>Rathayibacter</taxon>
    </lineage>
</organism>